<evidence type="ECO:0000313" key="3">
    <source>
        <dbReference type="Proteomes" id="UP000290289"/>
    </source>
</evidence>
<dbReference type="EMBL" id="RDQH01000336">
    <property type="protein sequence ID" value="RXH88178.1"/>
    <property type="molecule type" value="Genomic_DNA"/>
</dbReference>
<accession>A0A498IXX0</accession>
<keyword evidence="3" id="KW-1185">Reference proteome</keyword>
<dbReference type="Proteomes" id="UP000290289">
    <property type="component" value="Chromosome 10"/>
</dbReference>
<evidence type="ECO:0000313" key="2">
    <source>
        <dbReference type="EMBL" id="RXH88178.1"/>
    </source>
</evidence>
<protein>
    <submittedName>
        <fullName evidence="2">Uncharacterized protein</fullName>
    </submittedName>
</protein>
<gene>
    <name evidence="2" type="ORF">DVH24_042249</name>
</gene>
<organism evidence="2 3">
    <name type="scientific">Malus domestica</name>
    <name type="common">Apple</name>
    <name type="synonym">Pyrus malus</name>
    <dbReference type="NCBI Taxonomy" id="3750"/>
    <lineage>
        <taxon>Eukaryota</taxon>
        <taxon>Viridiplantae</taxon>
        <taxon>Streptophyta</taxon>
        <taxon>Embryophyta</taxon>
        <taxon>Tracheophyta</taxon>
        <taxon>Spermatophyta</taxon>
        <taxon>Magnoliopsida</taxon>
        <taxon>eudicotyledons</taxon>
        <taxon>Gunneridae</taxon>
        <taxon>Pentapetalae</taxon>
        <taxon>rosids</taxon>
        <taxon>fabids</taxon>
        <taxon>Rosales</taxon>
        <taxon>Rosaceae</taxon>
        <taxon>Amygdaloideae</taxon>
        <taxon>Maleae</taxon>
        <taxon>Malus</taxon>
    </lineage>
</organism>
<feature type="region of interest" description="Disordered" evidence="1">
    <location>
        <begin position="14"/>
        <end position="70"/>
    </location>
</feature>
<name>A0A498IXX0_MALDO</name>
<evidence type="ECO:0000256" key="1">
    <source>
        <dbReference type="SAM" id="MobiDB-lite"/>
    </source>
</evidence>
<comment type="caution">
    <text evidence="2">The sequence shown here is derived from an EMBL/GenBank/DDBJ whole genome shotgun (WGS) entry which is preliminary data.</text>
</comment>
<reference evidence="2 3" key="1">
    <citation type="submission" date="2018-10" db="EMBL/GenBank/DDBJ databases">
        <title>A high-quality apple genome assembly.</title>
        <authorList>
            <person name="Hu J."/>
        </authorList>
    </citation>
    <scope>NUCLEOTIDE SEQUENCE [LARGE SCALE GENOMIC DNA]</scope>
    <source>
        <strain evidence="3">cv. HFTH1</strain>
        <tissue evidence="2">Young leaf</tissue>
    </source>
</reference>
<proteinExistence type="predicted"/>
<dbReference type="AlphaFoldDB" id="A0A498IXX0"/>
<sequence>MVQRGYNFVFHGCGTSRSRMRQNKSSPKTHPVEQRVPLVLSAPNVRRNASTHSSIPSHVPNGTPSHQPRTLRSCHATATLHAITTLTAAEEVEMDHGGEVDNAES</sequence>
<feature type="compositionally biased region" description="Polar residues" evidence="1">
    <location>
        <begin position="47"/>
        <end position="70"/>
    </location>
</feature>